<dbReference type="InterPro" id="IPR000577">
    <property type="entry name" value="Carb_kinase_FGGY"/>
</dbReference>
<dbReference type="EC" id="2.7.1.17" evidence="9"/>
<evidence type="ECO:0000256" key="5">
    <source>
        <dbReference type="ARBA" id="ARBA00022777"/>
    </source>
</evidence>
<reference evidence="13 14" key="1">
    <citation type="submission" date="2023-07" db="EMBL/GenBank/DDBJ databases">
        <title>Comparative genomics of wheat-associated soil bacteria to identify genetic determinants of phenazine resistance.</title>
        <authorList>
            <person name="Mouncey N."/>
        </authorList>
    </citation>
    <scope>NUCLEOTIDE SEQUENCE [LARGE SCALE GENOMIC DNA]</scope>
    <source>
        <strain evidence="13 14">W2I7</strain>
    </source>
</reference>
<evidence type="ECO:0000256" key="8">
    <source>
        <dbReference type="RuleBase" id="RU003733"/>
    </source>
</evidence>
<dbReference type="CDD" id="cd07805">
    <property type="entry name" value="ASKHA_NBD_FGGY_CvXK-like"/>
    <property type="match status" value="1"/>
</dbReference>
<keyword evidence="14" id="KW-1185">Reference proteome</keyword>
<comment type="similarity">
    <text evidence="1 8">Belongs to the FGGY kinase family.</text>
</comment>
<feature type="compositionally biased region" description="Polar residues" evidence="10">
    <location>
        <begin position="499"/>
        <end position="524"/>
    </location>
</feature>
<accession>A0ABU0P6F8</accession>
<comment type="catalytic activity">
    <reaction evidence="9">
        <text>D-xylulose + ATP = D-xylulose 5-phosphate + ADP + H(+)</text>
        <dbReference type="Rhea" id="RHEA:10964"/>
        <dbReference type="ChEBI" id="CHEBI:15378"/>
        <dbReference type="ChEBI" id="CHEBI:17140"/>
        <dbReference type="ChEBI" id="CHEBI:30616"/>
        <dbReference type="ChEBI" id="CHEBI:57737"/>
        <dbReference type="ChEBI" id="CHEBI:456216"/>
        <dbReference type="EC" id="2.7.1.17"/>
    </reaction>
</comment>
<keyword evidence="7 9" id="KW-0119">Carbohydrate metabolism</keyword>
<proteinExistence type="inferred from homology"/>
<dbReference type="Pfam" id="PF02782">
    <property type="entry name" value="FGGY_C"/>
    <property type="match status" value="1"/>
</dbReference>
<keyword evidence="6 9" id="KW-0067">ATP-binding</keyword>
<dbReference type="SUPFAM" id="SSF53067">
    <property type="entry name" value="Actin-like ATPase domain"/>
    <property type="match status" value="2"/>
</dbReference>
<feature type="domain" description="Carbohydrate kinase FGGY C-terminal" evidence="12">
    <location>
        <begin position="255"/>
        <end position="444"/>
    </location>
</feature>
<dbReference type="InterPro" id="IPR018485">
    <property type="entry name" value="FGGY_C"/>
</dbReference>
<evidence type="ECO:0000313" key="13">
    <source>
        <dbReference type="EMBL" id="MDQ0642921.1"/>
    </source>
</evidence>
<dbReference type="Gene3D" id="3.30.420.40">
    <property type="match status" value="2"/>
</dbReference>
<dbReference type="PROSITE" id="PS00445">
    <property type="entry name" value="FGGY_KINASES_2"/>
    <property type="match status" value="1"/>
</dbReference>
<dbReference type="PANTHER" id="PTHR43095:SF5">
    <property type="entry name" value="XYLULOSE KINASE"/>
    <property type="match status" value="1"/>
</dbReference>
<organism evidence="13 14">
    <name type="scientific">Microbacterium murale</name>
    <dbReference type="NCBI Taxonomy" id="1081040"/>
    <lineage>
        <taxon>Bacteria</taxon>
        <taxon>Bacillati</taxon>
        <taxon>Actinomycetota</taxon>
        <taxon>Actinomycetes</taxon>
        <taxon>Micrococcales</taxon>
        <taxon>Microbacteriaceae</taxon>
        <taxon>Microbacterium</taxon>
    </lineage>
</organism>
<keyword evidence="3 8" id="KW-0808">Transferase</keyword>
<dbReference type="EMBL" id="JAUSXK010000001">
    <property type="protein sequence ID" value="MDQ0642921.1"/>
    <property type="molecule type" value="Genomic_DNA"/>
</dbReference>
<feature type="region of interest" description="Disordered" evidence="10">
    <location>
        <begin position="495"/>
        <end position="535"/>
    </location>
</feature>
<dbReference type="NCBIfam" id="TIGR01312">
    <property type="entry name" value="XylB"/>
    <property type="match status" value="1"/>
</dbReference>
<dbReference type="PANTHER" id="PTHR43095">
    <property type="entry name" value="SUGAR KINASE"/>
    <property type="match status" value="1"/>
</dbReference>
<dbReference type="PIRSF" id="PIRSF000538">
    <property type="entry name" value="GlpK"/>
    <property type="match status" value="1"/>
</dbReference>
<keyword evidence="5 8" id="KW-0418">Kinase</keyword>
<comment type="caution">
    <text evidence="13">The sequence shown here is derived from an EMBL/GenBank/DDBJ whole genome shotgun (WGS) entry which is preliminary data.</text>
</comment>
<dbReference type="Pfam" id="PF00370">
    <property type="entry name" value="FGGY_N"/>
    <property type="match status" value="1"/>
</dbReference>
<dbReference type="GO" id="GO:0004856">
    <property type="term" value="F:D-xylulokinase activity"/>
    <property type="evidence" value="ECO:0007669"/>
    <property type="project" value="UniProtKB-EC"/>
</dbReference>
<evidence type="ECO:0000256" key="4">
    <source>
        <dbReference type="ARBA" id="ARBA00022741"/>
    </source>
</evidence>
<name>A0ABU0P6F8_9MICO</name>
<evidence type="ECO:0000256" key="3">
    <source>
        <dbReference type="ARBA" id="ARBA00022679"/>
    </source>
</evidence>
<evidence type="ECO:0000256" key="1">
    <source>
        <dbReference type="ARBA" id="ARBA00009156"/>
    </source>
</evidence>
<dbReference type="Proteomes" id="UP001239085">
    <property type="component" value="Unassembled WGS sequence"/>
</dbReference>
<evidence type="ECO:0000256" key="9">
    <source>
        <dbReference type="RuleBase" id="RU364073"/>
    </source>
</evidence>
<keyword evidence="2 9" id="KW-0859">Xylose metabolism</keyword>
<dbReference type="InterPro" id="IPR018484">
    <property type="entry name" value="FGGY_N"/>
</dbReference>
<dbReference type="InterPro" id="IPR006000">
    <property type="entry name" value="Xylulokinase"/>
</dbReference>
<keyword evidence="4 9" id="KW-0547">Nucleotide-binding</keyword>
<evidence type="ECO:0000256" key="6">
    <source>
        <dbReference type="ARBA" id="ARBA00022840"/>
    </source>
</evidence>
<protein>
    <recommendedName>
        <fullName evidence="9">Xylulose kinase</fullName>
        <shortName evidence="9">Xylulokinase</shortName>
        <ecNumber evidence="9">2.7.1.17</ecNumber>
    </recommendedName>
</protein>
<evidence type="ECO:0000256" key="10">
    <source>
        <dbReference type="SAM" id="MobiDB-lite"/>
    </source>
</evidence>
<dbReference type="InterPro" id="IPR050406">
    <property type="entry name" value="FGGY_Carb_Kinase"/>
</dbReference>
<dbReference type="RefSeq" id="WP_307359134.1">
    <property type="nucleotide sequence ID" value="NZ_JAUSXK010000001.1"/>
</dbReference>
<evidence type="ECO:0000259" key="12">
    <source>
        <dbReference type="Pfam" id="PF02782"/>
    </source>
</evidence>
<evidence type="ECO:0000259" key="11">
    <source>
        <dbReference type="Pfam" id="PF00370"/>
    </source>
</evidence>
<dbReference type="InterPro" id="IPR043129">
    <property type="entry name" value="ATPase_NBD"/>
</dbReference>
<evidence type="ECO:0000256" key="2">
    <source>
        <dbReference type="ARBA" id="ARBA00022629"/>
    </source>
</evidence>
<evidence type="ECO:0000256" key="7">
    <source>
        <dbReference type="ARBA" id="ARBA00023277"/>
    </source>
</evidence>
<sequence>MIIAHDLGTTGNKASLHHNDGRLVASTTARYPAHFAAGGVAEQDPQDWWDAVASATRELLARTGTAPADVQGLVVSGQMMGAVLLDGEGVPVRPAIIWADTRAGAQQYELEQSLGAAHAYRVLGHRLNPTYSIEKVMWVRDNEPDVWSRVRRFCIAKDYIVLGLTGRLATDRSDASGTNAYDQQTGEWSDEVLAASRLDRSLFPEILDSTAVAGSLTDAAASALGLHTGVRVVMGGGDGPMAAVGSGIVAPEDGAYVCLGTSAWISFASNAPLLDKGMRTFTFDNVVPNSYVPTATMQAGGASIQWISEALSPDPRHPDTARLTTEAGGDLDAEDLYFLPYLLGERSPMWDPNARGAFVGIGRHHTRQHLMRAVLESLGYSLLSSIHAFRESGAAIDRIDAVGGGAQSDALLQILADVWGMPVRRRTIVEEANSLGAAVTGAVGLGLAEFSAARDLSEVTAEFTPDADRHSVHAARHARFTGAYDALAPWFAAGPAQSGGRSDTGRTLSPNTSDNRANGPQSVAATDGADPSDAG</sequence>
<dbReference type="InterPro" id="IPR018483">
    <property type="entry name" value="Carb_kinase_FGGY_CS"/>
</dbReference>
<gene>
    <name evidence="9" type="primary">xylB</name>
    <name evidence="13" type="ORF">QFZ46_001081</name>
</gene>
<evidence type="ECO:0000313" key="14">
    <source>
        <dbReference type="Proteomes" id="UP001239085"/>
    </source>
</evidence>
<feature type="domain" description="Carbohydrate kinase FGGY N-terminal" evidence="11">
    <location>
        <begin position="1"/>
        <end position="245"/>
    </location>
</feature>